<name>A0A183SZ53_SCHSO</name>
<dbReference type="OrthoDB" id="378564at2759"/>
<dbReference type="PANTHER" id="PTHR21347:SF14">
    <property type="entry name" value="LIPID SCRAMBLASE CLPTM1-RELATED"/>
    <property type="match status" value="1"/>
</dbReference>
<keyword evidence="9" id="KW-1185">Reference proteome</keyword>
<dbReference type="GO" id="GO:0012505">
    <property type="term" value="C:endomembrane system"/>
    <property type="evidence" value="ECO:0007669"/>
    <property type="project" value="TreeGrafter"/>
</dbReference>
<evidence type="ECO:0000256" key="5">
    <source>
        <dbReference type="ARBA" id="ARBA00023136"/>
    </source>
</evidence>
<keyword evidence="4 7" id="KW-1133">Transmembrane helix</keyword>
<feature type="compositionally biased region" description="Low complexity" evidence="6">
    <location>
        <begin position="677"/>
        <end position="686"/>
    </location>
</feature>
<dbReference type="EMBL" id="UYSU01035280">
    <property type="protein sequence ID" value="VDL95886.1"/>
    <property type="molecule type" value="Genomic_DNA"/>
</dbReference>
<accession>A0A183SZ53</accession>
<proteinExistence type="inferred from homology"/>
<evidence type="ECO:0000256" key="2">
    <source>
        <dbReference type="ARBA" id="ARBA00009310"/>
    </source>
</evidence>
<evidence type="ECO:0000256" key="1">
    <source>
        <dbReference type="ARBA" id="ARBA00004141"/>
    </source>
</evidence>
<comment type="subcellular location">
    <subcellularLocation>
        <location evidence="1">Membrane</location>
        <topology evidence="1">Multi-pass membrane protein</topology>
    </subcellularLocation>
</comment>
<feature type="region of interest" description="Disordered" evidence="6">
    <location>
        <begin position="662"/>
        <end position="729"/>
    </location>
</feature>
<gene>
    <name evidence="8" type="ORF">SSLN_LOCUS9501</name>
</gene>
<reference evidence="10" key="1">
    <citation type="submission" date="2016-06" db="UniProtKB">
        <authorList>
            <consortium name="WormBaseParasite"/>
        </authorList>
    </citation>
    <scope>IDENTIFICATION</scope>
</reference>
<evidence type="ECO:0000256" key="3">
    <source>
        <dbReference type="ARBA" id="ARBA00022692"/>
    </source>
</evidence>
<feature type="transmembrane region" description="Helical" evidence="7">
    <location>
        <begin position="545"/>
        <end position="566"/>
    </location>
</feature>
<feature type="transmembrane region" description="Helical" evidence="7">
    <location>
        <begin position="520"/>
        <end position="539"/>
    </location>
</feature>
<comment type="similarity">
    <text evidence="2">Belongs to the CLPTM1 family.</text>
</comment>
<keyword evidence="3 7" id="KW-0812">Transmembrane</keyword>
<dbReference type="STRING" id="70667.A0A183SZ53"/>
<dbReference type="GO" id="GO:0016020">
    <property type="term" value="C:membrane"/>
    <property type="evidence" value="ECO:0007669"/>
    <property type="project" value="UniProtKB-SubCell"/>
</dbReference>
<evidence type="ECO:0000256" key="4">
    <source>
        <dbReference type="ARBA" id="ARBA00022989"/>
    </source>
</evidence>
<dbReference type="Pfam" id="PF05602">
    <property type="entry name" value="CLPTM1"/>
    <property type="match status" value="2"/>
</dbReference>
<feature type="transmembrane region" description="Helical" evidence="7">
    <location>
        <begin position="403"/>
        <end position="418"/>
    </location>
</feature>
<dbReference type="AlphaFoldDB" id="A0A183SZ53"/>
<dbReference type="WBParaSite" id="SSLN_0000986301-mRNA-1">
    <property type="protein sequence ID" value="SSLN_0000986301-mRNA-1"/>
    <property type="gene ID" value="SSLN_0000986301"/>
</dbReference>
<evidence type="ECO:0000313" key="9">
    <source>
        <dbReference type="Proteomes" id="UP000275846"/>
    </source>
</evidence>
<protein>
    <submittedName>
        <fullName evidence="10">Cleft lip and palate associated transmembrane protein 1</fullName>
    </submittedName>
</protein>
<reference evidence="8 9" key="2">
    <citation type="submission" date="2018-11" db="EMBL/GenBank/DDBJ databases">
        <authorList>
            <consortium name="Pathogen Informatics"/>
        </authorList>
    </citation>
    <scope>NUCLEOTIDE SEQUENCE [LARGE SCALE GENOMIC DNA]</scope>
    <source>
        <strain evidence="8 9">NST_G2</strain>
    </source>
</reference>
<dbReference type="Proteomes" id="UP000275846">
    <property type="component" value="Unassembled WGS sequence"/>
</dbReference>
<organism evidence="10">
    <name type="scientific">Schistocephalus solidus</name>
    <name type="common">Tapeworm</name>
    <dbReference type="NCBI Taxonomy" id="70667"/>
    <lineage>
        <taxon>Eukaryota</taxon>
        <taxon>Metazoa</taxon>
        <taxon>Spiralia</taxon>
        <taxon>Lophotrochozoa</taxon>
        <taxon>Platyhelminthes</taxon>
        <taxon>Cestoda</taxon>
        <taxon>Eucestoda</taxon>
        <taxon>Diphyllobothriidea</taxon>
        <taxon>Diphyllobothriidae</taxon>
        <taxon>Schistocephalus</taxon>
    </lineage>
</organism>
<evidence type="ECO:0000313" key="10">
    <source>
        <dbReference type="WBParaSite" id="SSLN_0000986301-mRNA-1"/>
    </source>
</evidence>
<dbReference type="InterPro" id="IPR008429">
    <property type="entry name" value="CLPTM1"/>
</dbReference>
<evidence type="ECO:0000313" key="8">
    <source>
        <dbReference type="EMBL" id="VDL95886.1"/>
    </source>
</evidence>
<evidence type="ECO:0000256" key="7">
    <source>
        <dbReference type="SAM" id="Phobius"/>
    </source>
</evidence>
<feature type="compositionally biased region" description="Acidic residues" evidence="6">
    <location>
        <begin position="687"/>
        <end position="699"/>
    </location>
</feature>
<feature type="transmembrane region" description="Helical" evidence="7">
    <location>
        <begin position="362"/>
        <end position="382"/>
    </location>
</feature>
<evidence type="ECO:0000256" key="6">
    <source>
        <dbReference type="SAM" id="MobiDB-lite"/>
    </source>
</evidence>
<keyword evidence="5 7" id="KW-0472">Membrane</keyword>
<dbReference type="PANTHER" id="PTHR21347">
    <property type="entry name" value="CLEFT LIP AND PALATE ASSOCIATED TRANSMEMBRANE PROTEIN-RELATED"/>
    <property type="match status" value="1"/>
</dbReference>
<sequence>MFRRHLRDGTECLVNVYTVTGVNQNDAGGSAATESSGQIESVQYRMDKWSMLKTFIFRLLFTYFIFSMFRKNPQPPVPQTDKHGLLIPASGPATNMYQKDDLLDVFVYLTESANPPEFTDESTLFWHLKNVRYGDWEGGESHDGSYTMTKTFKASEALMNNGSMFIHTFIVKAGYSPDPHSEQRYSKQYTIYASKMITRYRKRRITRTVNLLTGQSETPAEILADPSIPPDAKYMPLSTHWHPNLTINLVDDHTNWVPGSVPSPINEYIRFYPLTNQYYPVVYFNDYWNLNEEYMPVNATTPELTLRLTFAPISLFKWQMFLSQSMRKSWYSNIIGETEEEKFNDDFEQDTFKKTLLDTNPYLLALTVVVSIVHSVFELLAFKNDIQFWKSRESFEGLSVRSVFFNIFYSAVVVLYVLDNDTNFVVKVSVVIALGIEIWKVKKVVNIAVSAIEINFQILPKNLKDNLSTAHTDEVIFPCFYTQADPERKLLGSLPYPKLIWQSSYVESETKIYDQMAFKYLSWVLFPLLAAYAGYSLIYEEHRGWYSWVLSMLYGFFLTFGFIAMTPQLFINYKMKSVAHLPWRMLTYKALNTFIDDLFAFVIRTPTLYRIGCLRDDVIFFIYLYQRWIYPMDPKRVNEFGISQEMISSAMQVVEESSLSPASPAADVKVNEEGDGSADAKSAGDSAEQEEEDEAAEAVEPEKAPAINGEVRQRKRRHGRKGGTVPASS</sequence>